<organism evidence="3 4">
    <name type="scientific">Rhynocoris fuscipes</name>
    <dbReference type="NCBI Taxonomy" id="488301"/>
    <lineage>
        <taxon>Eukaryota</taxon>
        <taxon>Metazoa</taxon>
        <taxon>Ecdysozoa</taxon>
        <taxon>Arthropoda</taxon>
        <taxon>Hexapoda</taxon>
        <taxon>Insecta</taxon>
        <taxon>Pterygota</taxon>
        <taxon>Neoptera</taxon>
        <taxon>Paraneoptera</taxon>
        <taxon>Hemiptera</taxon>
        <taxon>Heteroptera</taxon>
        <taxon>Panheteroptera</taxon>
        <taxon>Cimicomorpha</taxon>
        <taxon>Reduviidae</taxon>
        <taxon>Harpactorinae</taxon>
        <taxon>Harpactorini</taxon>
        <taxon>Rhynocoris</taxon>
    </lineage>
</organism>
<evidence type="ECO:0000256" key="2">
    <source>
        <dbReference type="SAM" id="SignalP"/>
    </source>
</evidence>
<feature type="chain" id="PRO_5043855815" evidence="2">
    <location>
        <begin position="21"/>
        <end position="141"/>
    </location>
</feature>
<keyword evidence="4" id="KW-1185">Reference proteome</keyword>
<reference evidence="3 4" key="1">
    <citation type="submission" date="2022-12" db="EMBL/GenBank/DDBJ databases">
        <title>Chromosome-level genome assembly of true bugs.</title>
        <authorList>
            <person name="Ma L."/>
            <person name="Li H."/>
        </authorList>
    </citation>
    <scope>NUCLEOTIDE SEQUENCE [LARGE SCALE GENOMIC DNA]</scope>
    <source>
        <strain evidence="3">Lab_2022b</strain>
    </source>
</reference>
<feature type="region of interest" description="Disordered" evidence="1">
    <location>
        <begin position="116"/>
        <end position="141"/>
    </location>
</feature>
<proteinExistence type="predicted"/>
<comment type="caution">
    <text evidence="3">The sequence shown here is derived from an EMBL/GenBank/DDBJ whole genome shotgun (WGS) entry which is preliminary data.</text>
</comment>
<dbReference type="EMBL" id="JAPXFL010000063">
    <property type="protein sequence ID" value="KAK9496649.1"/>
    <property type="molecule type" value="Genomic_DNA"/>
</dbReference>
<accession>A0AAW1CH50</accession>
<protein>
    <submittedName>
        <fullName evidence="3">Uncharacterized protein</fullName>
    </submittedName>
</protein>
<dbReference type="AlphaFoldDB" id="A0AAW1CH50"/>
<sequence length="141" mass="16570">MMLLPYKSIVILICISLTGAQVLNGYINPLWMSDRRPKARSLYYGGQTSGLSSDYYMTRGGVYTDRPELRRVPEYYYMDELGRYRPVYRNDRLFRADDSRQYYSTAEQVPHKYVALPPNSPAIEHHDEQQHHETEEEAKLV</sequence>
<name>A0AAW1CH50_9HEMI</name>
<evidence type="ECO:0000313" key="4">
    <source>
        <dbReference type="Proteomes" id="UP001461498"/>
    </source>
</evidence>
<feature type="signal peptide" evidence="2">
    <location>
        <begin position="1"/>
        <end position="20"/>
    </location>
</feature>
<dbReference type="Proteomes" id="UP001461498">
    <property type="component" value="Unassembled WGS sequence"/>
</dbReference>
<keyword evidence="2" id="KW-0732">Signal</keyword>
<gene>
    <name evidence="3" type="ORF">O3M35_013085</name>
</gene>
<evidence type="ECO:0000313" key="3">
    <source>
        <dbReference type="EMBL" id="KAK9496649.1"/>
    </source>
</evidence>
<evidence type="ECO:0000256" key="1">
    <source>
        <dbReference type="SAM" id="MobiDB-lite"/>
    </source>
</evidence>
<feature type="compositionally biased region" description="Basic and acidic residues" evidence="1">
    <location>
        <begin position="123"/>
        <end position="141"/>
    </location>
</feature>